<dbReference type="PANTHER" id="PTHR46743:SF2">
    <property type="entry name" value="TEICHOIC ACIDS EXPORT ATP-BINDING PROTEIN TAGH"/>
    <property type="match status" value="1"/>
</dbReference>
<dbReference type="Pfam" id="PF00005">
    <property type="entry name" value="ABC_tran"/>
    <property type="match status" value="1"/>
</dbReference>
<reference evidence="6 7" key="1">
    <citation type="submission" date="2022-12" db="EMBL/GenBank/DDBJ databases">
        <title>Sphingomonas abieness sp. nov., an endophytic bacterium isolated from Abies koreana.</title>
        <authorList>
            <person name="Jiang L."/>
            <person name="Lee J."/>
        </authorList>
    </citation>
    <scope>NUCLEOTIDE SEQUENCE [LARGE SCALE GENOMIC DNA]</scope>
    <source>
        <strain evidence="7">PAMB 00755</strain>
    </source>
</reference>
<accession>A0ABY7NLM7</accession>
<dbReference type="InterPro" id="IPR015860">
    <property type="entry name" value="ABC_transpr_TagH-like"/>
</dbReference>
<comment type="similarity">
    <text evidence="1">Belongs to the ABC transporter superfamily.</text>
</comment>
<dbReference type="GO" id="GO:0005524">
    <property type="term" value="F:ATP binding"/>
    <property type="evidence" value="ECO:0007669"/>
    <property type="project" value="UniProtKB-KW"/>
</dbReference>
<keyword evidence="7" id="KW-1185">Reference proteome</keyword>
<proteinExistence type="inferred from homology"/>
<keyword evidence="4 6" id="KW-0067">ATP-binding</keyword>
<keyword evidence="2" id="KW-0813">Transport</keyword>
<dbReference type="PANTHER" id="PTHR46743">
    <property type="entry name" value="TEICHOIC ACIDS EXPORT ATP-BINDING PROTEIN TAGH"/>
    <property type="match status" value="1"/>
</dbReference>
<dbReference type="SMART" id="SM00382">
    <property type="entry name" value="AAA"/>
    <property type="match status" value="1"/>
</dbReference>
<evidence type="ECO:0000313" key="6">
    <source>
        <dbReference type="EMBL" id="WBO22436.1"/>
    </source>
</evidence>
<dbReference type="InterPro" id="IPR017871">
    <property type="entry name" value="ABC_transporter-like_CS"/>
</dbReference>
<feature type="domain" description="ABC transporter" evidence="5">
    <location>
        <begin position="2"/>
        <end position="217"/>
    </location>
</feature>
<dbReference type="SUPFAM" id="SSF52540">
    <property type="entry name" value="P-loop containing nucleoside triphosphate hydrolases"/>
    <property type="match status" value="1"/>
</dbReference>
<evidence type="ECO:0000256" key="1">
    <source>
        <dbReference type="ARBA" id="ARBA00005417"/>
    </source>
</evidence>
<dbReference type="PROSITE" id="PS50893">
    <property type="entry name" value="ABC_TRANSPORTER_2"/>
    <property type="match status" value="1"/>
</dbReference>
<dbReference type="InterPro" id="IPR050683">
    <property type="entry name" value="Bact_Polysacc_Export_ATP-bd"/>
</dbReference>
<protein>
    <submittedName>
        <fullName evidence="6">ABC transporter ATP-binding protein</fullName>
    </submittedName>
</protein>
<dbReference type="EMBL" id="CP115174">
    <property type="protein sequence ID" value="WBO22436.1"/>
    <property type="molecule type" value="Genomic_DNA"/>
</dbReference>
<dbReference type="RefSeq" id="WP_270077080.1">
    <property type="nucleotide sequence ID" value="NZ_CP115174.1"/>
</dbReference>
<dbReference type="Proteomes" id="UP001210865">
    <property type="component" value="Chromosome"/>
</dbReference>
<dbReference type="InterPro" id="IPR003593">
    <property type="entry name" value="AAA+_ATPase"/>
</dbReference>
<dbReference type="CDD" id="cd03220">
    <property type="entry name" value="ABC_KpsT_Wzt"/>
    <property type="match status" value="1"/>
</dbReference>
<name>A0ABY7NLM7_9SPHN</name>
<gene>
    <name evidence="6" type="ORF">PBT88_20250</name>
</gene>
<dbReference type="Gene3D" id="3.40.50.300">
    <property type="entry name" value="P-loop containing nucleotide triphosphate hydrolases"/>
    <property type="match status" value="1"/>
</dbReference>
<dbReference type="InterPro" id="IPR027417">
    <property type="entry name" value="P-loop_NTPase"/>
</dbReference>
<evidence type="ECO:0000259" key="5">
    <source>
        <dbReference type="PROSITE" id="PS50893"/>
    </source>
</evidence>
<dbReference type="PROSITE" id="PS00211">
    <property type="entry name" value="ABC_TRANSPORTER_1"/>
    <property type="match status" value="1"/>
</dbReference>
<evidence type="ECO:0000256" key="2">
    <source>
        <dbReference type="ARBA" id="ARBA00022448"/>
    </source>
</evidence>
<organism evidence="6 7">
    <name type="scientific">Sphingomonas abietis</name>
    <dbReference type="NCBI Taxonomy" id="3012344"/>
    <lineage>
        <taxon>Bacteria</taxon>
        <taxon>Pseudomonadati</taxon>
        <taxon>Pseudomonadota</taxon>
        <taxon>Alphaproteobacteria</taxon>
        <taxon>Sphingomonadales</taxon>
        <taxon>Sphingomonadaceae</taxon>
        <taxon>Sphingomonas</taxon>
    </lineage>
</organism>
<evidence type="ECO:0000313" key="7">
    <source>
        <dbReference type="Proteomes" id="UP001210865"/>
    </source>
</evidence>
<evidence type="ECO:0000256" key="4">
    <source>
        <dbReference type="ARBA" id="ARBA00022840"/>
    </source>
</evidence>
<dbReference type="InterPro" id="IPR003439">
    <property type="entry name" value="ABC_transporter-like_ATP-bd"/>
</dbReference>
<evidence type="ECO:0000256" key="3">
    <source>
        <dbReference type="ARBA" id="ARBA00022741"/>
    </source>
</evidence>
<sequence length="218" mass="24249">MISFQNVSKSYHIRKFRKDVLNGLNFDIPTGCSLGICGANGAGKSTLMRLISGVEAPSEGRITRTVSCSWPIGYSSCFQSTLTGADNARFIARIYGRDIGQLLDYVEDFAQLGAYFYQPIYSYSAGMMARLAFGISLAIDFDCYLVDEVTAAGDDRFRQRCEEALHHRREAGTLLMISHDPHTLRAYCERGAVLHDGQLVFYDTIDEAIAVHTYNQAN</sequence>
<keyword evidence="3" id="KW-0547">Nucleotide-binding</keyword>